<dbReference type="PANTHER" id="PTHR33702:SF5">
    <property type="entry name" value="OS01G0308600 PROTEIN"/>
    <property type="match status" value="1"/>
</dbReference>
<name>S8BXD1_9LAMI</name>
<evidence type="ECO:0000313" key="2">
    <source>
        <dbReference type="Proteomes" id="UP000015453"/>
    </source>
</evidence>
<dbReference type="Proteomes" id="UP000015453">
    <property type="component" value="Unassembled WGS sequence"/>
</dbReference>
<proteinExistence type="predicted"/>
<comment type="caution">
    <text evidence="1">The sequence shown here is derived from an EMBL/GenBank/DDBJ whole genome shotgun (WGS) entry which is preliminary data.</text>
</comment>
<dbReference type="EMBL" id="AUSU01008705">
    <property type="protein sequence ID" value="EPS59019.1"/>
    <property type="molecule type" value="Genomic_DNA"/>
</dbReference>
<organism evidence="1 2">
    <name type="scientific">Genlisea aurea</name>
    <dbReference type="NCBI Taxonomy" id="192259"/>
    <lineage>
        <taxon>Eukaryota</taxon>
        <taxon>Viridiplantae</taxon>
        <taxon>Streptophyta</taxon>
        <taxon>Embryophyta</taxon>
        <taxon>Tracheophyta</taxon>
        <taxon>Spermatophyta</taxon>
        <taxon>Magnoliopsida</taxon>
        <taxon>eudicotyledons</taxon>
        <taxon>Gunneridae</taxon>
        <taxon>Pentapetalae</taxon>
        <taxon>asterids</taxon>
        <taxon>lamiids</taxon>
        <taxon>Lamiales</taxon>
        <taxon>Lentibulariaceae</taxon>
        <taxon>Genlisea</taxon>
    </lineage>
</organism>
<dbReference type="OrthoDB" id="1898021at2759"/>
<dbReference type="AlphaFoldDB" id="S8BXD1"/>
<keyword evidence="2" id="KW-1185">Reference proteome</keyword>
<dbReference type="PANTHER" id="PTHR33702">
    <property type="entry name" value="BNAA09G40010D PROTEIN"/>
    <property type="match status" value="1"/>
</dbReference>
<protein>
    <submittedName>
        <fullName evidence="1">Uncharacterized protein</fullName>
    </submittedName>
</protein>
<sequence length="146" mass="16739">MERSYWRRRSYERLNGSGRKRKTAAAEADLPSIAEGSAKRRRFWRRLKLAPRIKVRFRFAPKKFFLGLRDAYVSMMMKLASVPMISAGGGGDAAFGVRPIKEYDQRMIMDIYRSIVLAQGQIVPRDAAWIGSEIASRRPLSRTILT</sequence>
<evidence type="ECO:0000313" key="1">
    <source>
        <dbReference type="EMBL" id="EPS59019.1"/>
    </source>
</evidence>
<reference evidence="1 2" key="1">
    <citation type="journal article" date="2013" name="BMC Genomics">
        <title>The miniature genome of a carnivorous plant Genlisea aurea contains a low number of genes and short non-coding sequences.</title>
        <authorList>
            <person name="Leushkin E.V."/>
            <person name="Sutormin R.A."/>
            <person name="Nabieva E.R."/>
            <person name="Penin A.A."/>
            <person name="Kondrashov A.S."/>
            <person name="Logacheva M.D."/>
        </authorList>
    </citation>
    <scope>NUCLEOTIDE SEQUENCE [LARGE SCALE GENOMIC DNA]</scope>
</reference>
<accession>S8BXD1</accession>
<gene>
    <name evidence="1" type="ORF">M569_15792</name>
</gene>